<keyword evidence="5" id="KW-0411">Iron-sulfur</keyword>
<keyword evidence="1" id="KW-0001">2Fe-2S</keyword>
<proteinExistence type="predicted"/>
<evidence type="ECO:0000256" key="5">
    <source>
        <dbReference type="ARBA" id="ARBA00023014"/>
    </source>
</evidence>
<dbReference type="Pfam" id="PF19112">
    <property type="entry name" value="VanA_C"/>
    <property type="match status" value="1"/>
</dbReference>
<dbReference type="InterPro" id="IPR036922">
    <property type="entry name" value="Rieske_2Fe-2S_sf"/>
</dbReference>
<dbReference type="RefSeq" id="WP_188770994.1">
    <property type="nucleotide sequence ID" value="NZ_BMHK01000011.1"/>
</dbReference>
<feature type="domain" description="Rieske" evidence="6">
    <location>
        <begin position="8"/>
        <end position="110"/>
    </location>
</feature>
<evidence type="ECO:0000313" key="7">
    <source>
        <dbReference type="EMBL" id="GGC01184.1"/>
    </source>
</evidence>
<dbReference type="InterPro" id="IPR050584">
    <property type="entry name" value="Cholesterol_7-desaturase"/>
</dbReference>
<dbReference type="InterPro" id="IPR017941">
    <property type="entry name" value="Rieske_2Fe-2S"/>
</dbReference>
<evidence type="ECO:0000313" key="8">
    <source>
        <dbReference type="Proteomes" id="UP000608154"/>
    </source>
</evidence>
<dbReference type="GO" id="GO:0051537">
    <property type="term" value="F:2 iron, 2 sulfur cluster binding"/>
    <property type="evidence" value="ECO:0007669"/>
    <property type="project" value="UniProtKB-KW"/>
</dbReference>
<sequence length="348" mass="39521">MHYARNTWYVAAWTADLDMSKPTGLRILGERIVLFRTESGKLVALEDRCVHRLAPLSLGRCEGERLRCMYHGILFDSDGAVSEIPGQDVIPRDAKVRAYPVVDRHGWVWVWMGDPALAYEATIPATIGTDNPDYLMGHGFLDYDCAAHLISENLLDFSHIGYVHADSFPQGDQMAKTHADIRPIDQGIRYRRWVENLASDAAGFPAEPLDHYMEYDYVIPGILMMHIAGFPLGTAKSLEFGSPDLANAVRDLTFTGQAVTPIDEHTTRYFFCYGMHRDFGTEQMIEPMMQLVRKAFAEDKVMIEAQQKVIDETPDPRMIPTSHDRSITMYNRMLDKMIRDETERQAVA</sequence>
<evidence type="ECO:0000256" key="3">
    <source>
        <dbReference type="ARBA" id="ARBA00023002"/>
    </source>
</evidence>
<dbReference type="SUPFAM" id="SSF50022">
    <property type="entry name" value="ISP domain"/>
    <property type="match status" value="1"/>
</dbReference>
<evidence type="ECO:0000259" key="6">
    <source>
        <dbReference type="PROSITE" id="PS51296"/>
    </source>
</evidence>
<dbReference type="AlphaFoldDB" id="A0A916TS53"/>
<dbReference type="Gene3D" id="2.102.10.10">
    <property type="entry name" value="Rieske [2Fe-2S] iron-sulphur domain"/>
    <property type="match status" value="1"/>
</dbReference>
<reference evidence="7" key="2">
    <citation type="submission" date="2020-09" db="EMBL/GenBank/DDBJ databases">
        <authorList>
            <person name="Sun Q."/>
            <person name="Zhou Y."/>
        </authorList>
    </citation>
    <scope>NUCLEOTIDE SEQUENCE</scope>
    <source>
        <strain evidence="7">CGMCC 1.15095</strain>
    </source>
</reference>
<evidence type="ECO:0000256" key="2">
    <source>
        <dbReference type="ARBA" id="ARBA00022723"/>
    </source>
</evidence>
<dbReference type="Pfam" id="PF00355">
    <property type="entry name" value="Rieske"/>
    <property type="match status" value="1"/>
</dbReference>
<keyword evidence="2" id="KW-0479">Metal-binding</keyword>
<dbReference type="Gene3D" id="3.90.380.10">
    <property type="entry name" value="Naphthalene 1,2-dioxygenase Alpha Subunit, Chain A, domain 1"/>
    <property type="match status" value="1"/>
</dbReference>
<gene>
    <name evidence="7" type="primary">vanA</name>
    <name evidence="7" type="ORF">GCM10011494_19700</name>
</gene>
<dbReference type="GO" id="GO:0046872">
    <property type="term" value="F:metal ion binding"/>
    <property type="evidence" value="ECO:0007669"/>
    <property type="project" value="UniProtKB-KW"/>
</dbReference>
<dbReference type="Proteomes" id="UP000608154">
    <property type="component" value="Unassembled WGS sequence"/>
</dbReference>
<keyword evidence="8" id="KW-1185">Reference proteome</keyword>
<dbReference type="InterPro" id="IPR044043">
    <property type="entry name" value="VanA_C_cat"/>
</dbReference>
<dbReference type="CDD" id="cd08878">
    <property type="entry name" value="RHO_alpha_C_DMO-like"/>
    <property type="match status" value="1"/>
</dbReference>
<reference evidence="7" key="1">
    <citation type="journal article" date="2014" name="Int. J. Syst. Evol. Microbiol.">
        <title>Complete genome sequence of Corynebacterium casei LMG S-19264T (=DSM 44701T), isolated from a smear-ripened cheese.</title>
        <authorList>
            <consortium name="US DOE Joint Genome Institute (JGI-PGF)"/>
            <person name="Walter F."/>
            <person name="Albersmeier A."/>
            <person name="Kalinowski J."/>
            <person name="Ruckert C."/>
        </authorList>
    </citation>
    <scope>NUCLEOTIDE SEQUENCE</scope>
    <source>
        <strain evidence="7">CGMCC 1.15095</strain>
    </source>
</reference>
<evidence type="ECO:0000256" key="4">
    <source>
        <dbReference type="ARBA" id="ARBA00023004"/>
    </source>
</evidence>
<keyword evidence="3" id="KW-0560">Oxidoreductase</keyword>
<organism evidence="7 8">
    <name type="scientific">Novosphingobium endophyticum</name>
    <dbReference type="NCBI Taxonomy" id="1955250"/>
    <lineage>
        <taxon>Bacteria</taxon>
        <taxon>Pseudomonadati</taxon>
        <taxon>Pseudomonadota</taxon>
        <taxon>Alphaproteobacteria</taxon>
        <taxon>Sphingomonadales</taxon>
        <taxon>Sphingomonadaceae</taxon>
        <taxon>Novosphingobium</taxon>
    </lineage>
</organism>
<protein>
    <submittedName>
        <fullName evidence="7">(2Fe-2S)-binding protein</fullName>
    </submittedName>
</protein>
<evidence type="ECO:0000256" key="1">
    <source>
        <dbReference type="ARBA" id="ARBA00022714"/>
    </source>
</evidence>
<comment type="caution">
    <text evidence="7">The sequence shown here is derived from an EMBL/GenBank/DDBJ whole genome shotgun (WGS) entry which is preliminary data.</text>
</comment>
<dbReference type="GO" id="GO:0016491">
    <property type="term" value="F:oxidoreductase activity"/>
    <property type="evidence" value="ECO:0007669"/>
    <property type="project" value="UniProtKB-KW"/>
</dbReference>
<dbReference type="EMBL" id="BMHK01000011">
    <property type="protein sequence ID" value="GGC01184.1"/>
    <property type="molecule type" value="Genomic_DNA"/>
</dbReference>
<dbReference type="PANTHER" id="PTHR21266">
    <property type="entry name" value="IRON-SULFUR DOMAIN CONTAINING PROTEIN"/>
    <property type="match status" value="1"/>
</dbReference>
<name>A0A916TS53_9SPHN</name>
<dbReference type="SUPFAM" id="SSF55961">
    <property type="entry name" value="Bet v1-like"/>
    <property type="match status" value="1"/>
</dbReference>
<dbReference type="PROSITE" id="PS51296">
    <property type="entry name" value="RIESKE"/>
    <property type="match status" value="1"/>
</dbReference>
<accession>A0A916TS53</accession>
<dbReference type="PANTHER" id="PTHR21266:SF60">
    <property type="entry name" value="3-KETOSTEROID-9-ALPHA-MONOOXYGENASE, OXYGENASE COMPONENT"/>
    <property type="match status" value="1"/>
</dbReference>
<keyword evidence="4" id="KW-0408">Iron</keyword>